<organism evidence="1 2">
    <name type="scientific">Roseateles aquae</name>
    <dbReference type="NCBI Taxonomy" id="3077235"/>
    <lineage>
        <taxon>Bacteria</taxon>
        <taxon>Pseudomonadati</taxon>
        <taxon>Pseudomonadota</taxon>
        <taxon>Betaproteobacteria</taxon>
        <taxon>Burkholderiales</taxon>
        <taxon>Sphaerotilaceae</taxon>
        <taxon>Roseateles</taxon>
    </lineage>
</organism>
<proteinExistence type="predicted"/>
<keyword evidence="2" id="KW-1185">Reference proteome</keyword>
<dbReference type="InterPro" id="IPR010419">
    <property type="entry name" value="CO_DH_gsu"/>
</dbReference>
<protein>
    <submittedName>
        <fullName evidence="1">Carbon monoxide dehydrogenase subunit G</fullName>
    </submittedName>
</protein>
<dbReference type="InterPro" id="IPR023393">
    <property type="entry name" value="START-like_dom_sf"/>
</dbReference>
<dbReference type="PANTHER" id="PTHR38588:SF1">
    <property type="entry name" value="BLL0334 PROTEIN"/>
    <property type="match status" value="1"/>
</dbReference>
<gene>
    <name evidence="1" type="ORF">RQP53_24120</name>
</gene>
<accession>A0ABU3PIL0</accession>
<dbReference type="PANTHER" id="PTHR38588">
    <property type="entry name" value="BLL0334 PROTEIN"/>
    <property type="match status" value="1"/>
</dbReference>
<dbReference type="Pfam" id="PF06240">
    <property type="entry name" value="COXG"/>
    <property type="match status" value="1"/>
</dbReference>
<dbReference type="Gene3D" id="3.30.530.20">
    <property type="match status" value="1"/>
</dbReference>
<dbReference type="SUPFAM" id="SSF55961">
    <property type="entry name" value="Bet v1-like"/>
    <property type="match status" value="1"/>
</dbReference>
<dbReference type="RefSeq" id="WP_315653286.1">
    <property type="nucleotide sequence ID" value="NZ_JAVXZY010000016.1"/>
</dbReference>
<dbReference type="Proteomes" id="UP001246372">
    <property type="component" value="Unassembled WGS sequence"/>
</dbReference>
<comment type="caution">
    <text evidence="1">The sequence shown here is derived from an EMBL/GenBank/DDBJ whole genome shotgun (WGS) entry which is preliminary data.</text>
</comment>
<evidence type="ECO:0000313" key="2">
    <source>
        <dbReference type="Proteomes" id="UP001246372"/>
    </source>
</evidence>
<dbReference type="EMBL" id="JAVXZY010000016">
    <property type="protein sequence ID" value="MDT9002389.1"/>
    <property type="molecule type" value="Genomic_DNA"/>
</dbReference>
<evidence type="ECO:0000313" key="1">
    <source>
        <dbReference type="EMBL" id="MDT9002389.1"/>
    </source>
</evidence>
<name>A0ABU3PIL0_9BURK</name>
<reference evidence="1" key="1">
    <citation type="submission" date="2023-09" db="EMBL/GenBank/DDBJ databases">
        <title>Paucibacter sp. APW11 Genome sequencing and assembly.</title>
        <authorList>
            <person name="Kim I."/>
        </authorList>
    </citation>
    <scope>NUCLEOTIDE SEQUENCE</scope>
    <source>
        <strain evidence="1">APW11</strain>
    </source>
</reference>
<dbReference type="CDD" id="cd05018">
    <property type="entry name" value="CoxG"/>
    <property type="match status" value="1"/>
</dbReference>
<sequence length="194" mass="20435">MNLSGQELLPVSQAQAWAALNDTEMLKAAITGCESLTPVPEQEHAYELLIAVSIGPVKAKFKGRLKLSELNPPESYQLAFEGQGGAAGHGKGSAQVRLEPKGPASTLLHYEVQASVGGKIAQIGSRLVDMAAQKMAGDFFAAFNAGLAAKYPVAAAEVANDADQHPDSAAGKGRFQRLLDWYLGWLGSVFKAKG</sequence>